<dbReference type="GO" id="GO:0016301">
    <property type="term" value="F:kinase activity"/>
    <property type="evidence" value="ECO:0007669"/>
    <property type="project" value="UniProtKB-KW"/>
</dbReference>
<evidence type="ECO:0000259" key="1">
    <source>
        <dbReference type="PROSITE" id="PS51833"/>
    </source>
</evidence>
<protein>
    <submittedName>
        <fullName evidence="2">Histidine kinase</fullName>
    </submittedName>
</protein>
<accession>A0A2S7VX92</accession>
<proteinExistence type="predicted"/>
<dbReference type="Gene3D" id="1.10.3210.10">
    <property type="entry name" value="Hypothetical protein af1432"/>
    <property type="match status" value="1"/>
</dbReference>
<name>A0A2S7VX92_PHOAN</name>
<dbReference type="OrthoDB" id="598113at2"/>
<dbReference type="RefSeq" id="WP_105059866.1">
    <property type="nucleotide sequence ID" value="NZ_MSCJ01000001.1"/>
</dbReference>
<reference evidence="2 3" key="1">
    <citation type="submission" date="2016-12" db="EMBL/GenBank/DDBJ databases">
        <title>Diversity of luminous bacteria.</title>
        <authorList>
            <person name="Yoshizawa S."/>
            <person name="Kogure K."/>
        </authorList>
    </citation>
    <scope>NUCLEOTIDE SEQUENCE [LARGE SCALE GENOMIC DNA]</scope>
    <source>
        <strain evidence="2 3">LC1-200</strain>
    </source>
</reference>
<organism evidence="2 3">
    <name type="scientific">Photobacterium angustum</name>
    <dbReference type="NCBI Taxonomy" id="661"/>
    <lineage>
        <taxon>Bacteria</taxon>
        <taxon>Pseudomonadati</taxon>
        <taxon>Pseudomonadota</taxon>
        <taxon>Gammaproteobacteria</taxon>
        <taxon>Vibrionales</taxon>
        <taxon>Vibrionaceae</taxon>
        <taxon>Photobacterium</taxon>
    </lineage>
</organism>
<keyword evidence="2" id="KW-0418">Kinase</keyword>
<keyword evidence="2" id="KW-0808">Transferase</keyword>
<comment type="caution">
    <text evidence="2">The sequence shown here is derived from an EMBL/GenBank/DDBJ whole genome shotgun (WGS) entry which is preliminary data.</text>
</comment>
<dbReference type="EMBL" id="MSCJ01000001">
    <property type="protein sequence ID" value="PQJ66505.1"/>
    <property type="molecule type" value="Genomic_DNA"/>
</dbReference>
<dbReference type="Pfam" id="PF08668">
    <property type="entry name" value="HDOD"/>
    <property type="match status" value="1"/>
</dbReference>
<evidence type="ECO:0000313" key="3">
    <source>
        <dbReference type="Proteomes" id="UP000238730"/>
    </source>
</evidence>
<dbReference type="SUPFAM" id="SSF109604">
    <property type="entry name" value="HD-domain/PDEase-like"/>
    <property type="match status" value="1"/>
</dbReference>
<dbReference type="Proteomes" id="UP000238730">
    <property type="component" value="Unassembled WGS sequence"/>
</dbReference>
<feature type="domain" description="HDOD" evidence="1">
    <location>
        <begin position="39"/>
        <end position="238"/>
    </location>
</feature>
<evidence type="ECO:0000313" key="2">
    <source>
        <dbReference type="EMBL" id="PQJ66505.1"/>
    </source>
</evidence>
<dbReference type="PANTHER" id="PTHR33525">
    <property type="match status" value="1"/>
</dbReference>
<dbReference type="InterPro" id="IPR052340">
    <property type="entry name" value="RNase_Y/CdgJ"/>
</dbReference>
<dbReference type="InterPro" id="IPR013976">
    <property type="entry name" value="HDOD"/>
</dbReference>
<dbReference type="AlphaFoldDB" id="A0A2S7VX92"/>
<dbReference type="PROSITE" id="PS51833">
    <property type="entry name" value="HDOD"/>
    <property type="match status" value="1"/>
</dbReference>
<sequence length="307" mass="34994">MSHLSFFWLKHSRDHQIKALESEFCNLVKQSAQQNKLELPPIPDVLMKLHQLCNDDESTIHDVADLLLDDPALTATIIRTSNTVIFNRRNVVCNDLLTAVSRLGLLRVRDIATAQAVAELRNVKTENLACNQLLSQSAIRSRQFAGTMALICQSLIKHSEKPLKIEPEKALLTGLLADIGVFSLIYEYLNYIENDNYLDIDIAKYIFKETCMKTSLIVLKEWGFDNDYLEIASNKRQPYGNNNDTLSYLDIARMAHHLLLFKNNDDAIDENDVELDLVGAEVMYELTNLPAHEFNQRVKNIVRESGF</sequence>
<gene>
    <name evidence="2" type="ORF">BTO08_03220</name>
</gene>
<dbReference type="PANTHER" id="PTHR33525:SF3">
    <property type="entry name" value="RIBONUCLEASE Y"/>
    <property type="match status" value="1"/>
</dbReference>